<keyword evidence="1" id="KW-0732">Signal</keyword>
<proteinExistence type="predicted"/>
<evidence type="ECO:0000256" key="1">
    <source>
        <dbReference type="SAM" id="SignalP"/>
    </source>
</evidence>
<evidence type="ECO:0000313" key="2">
    <source>
        <dbReference type="EMBL" id="MDY3561589.1"/>
    </source>
</evidence>
<reference evidence="3" key="1">
    <citation type="journal article" date="2023" name="Mar. Drugs">
        <title>Gemmata algarum, a Novel Planctomycete Isolated from an Algal Mat, Displays Antimicrobial Activity.</title>
        <authorList>
            <person name="Kumar G."/>
            <person name="Kallscheuer N."/>
            <person name="Kashif M."/>
            <person name="Ahamad S."/>
            <person name="Jagadeeshwari U."/>
            <person name="Pannikurungottu S."/>
            <person name="Haufschild T."/>
            <person name="Kabuu M."/>
            <person name="Sasikala C."/>
            <person name="Jogler C."/>
            <person name="Ramana C."/>
        </authorList>
    </citation>
    <scope>NUCLEOTIDE SEQUENCE [LARGE SCALE GENOMIC DNA]</scope>
    <source>
        <strain evidence="3">JC673</strain>
    </source>
</reference>
<evidence type="ECO:0000313" key="3">
    <source>
        <dbReference type="Proteomes" id="UP001272242"/>
    </source>
</evidence>
<keyword evidence="3" id="KW-1185">Reference proteome</keyword>
<sequence>MSSTLNRIAAKTLCTLALAMLTFAVVRADDPVPDPSTDEPVFGINCLFASCKTDGDGNYEVGKACGGVYTGTCTCYKLGKDKYGCQ</sequence>
<comment type="caution">
    <text evidence="2">The sequence shown here is derived from an EMBL/GenBank/DDBJ whole genome shotgun (WGS) entry which is preliminary data.</text>
</comment>
<name>A0ABU5F322_9BACT</name>
<organism evidence="2 3">
    <name type="scientific">Gemmata algarum</name>
    <dbReference type="NCBI Taxonomy" id="2975278"/>
    <lineage>
        <taxon>Bacteria</taxon>
        <taxon>Pseudomonadati</taxon>
        <taxon>Planctomycetota</taxon>
        <taxon>Planctomycetia</taxon>
        <taxon>Gemmatales</taxon>
        <taxon>Gemmataceae</taxon>
        <taxon>Gemmata</taxon>
    </lineage>
</organism>
<protein>
    <submittedName>
        <fullName evidence="2">Uncharacterized protein</fullName>
    </submittedName>
</protein>
<dbReference type="EMBL" id="JAXBLV010000197">
    <property type="protein sequence ID" value="MDY3561589.1"/>
    <property type="molecule type" value="Genomic_DNA"/>
</dbReference>
<dbReference type="Proteomes" id="UP001272242">
    <property type="component" value="Unassembled WGS sequence"/>
</dbReference>
<feature type="chain" id="PRO_5045292916" evidence="1">
    <location>
        <begin position="29"/>
        <end position="86"/>
    </location>
</feature>
<feature type="signal peptide" evidence="1">
    <location>
        <begin position="1"/>
        <end position="28"/>
    </location>
</feature>
<accession>A0ABU5F322</accession>
<gene>
    <name evidence="2" type="ORF">R5W23_002867</name>
</gene>
<dbReference type="RefSeq" id="WP_320687973.1">
    <property type="nucleotide sequence ID" value="NZ_JAXBLV010000197.1"/>
</dbReference>